<dbReference type="Pfam" id="PF09335">
    <property type="entry name" value="VTT_dom"/>
    <property type="match status" value="1"/>
</dbReference>
<dbReference type="EMBL" id="JAACAK010000002">
    <property type="protein sequence ID" value="NIR73507.1"/>
    <property type="molecule type" value="Genomic_DNA"/>
</dbReference>
<evidence type="ECO:0000256" key="5">
    <source>
        <dbReference type="ARBA" id="ARBA00023136"/>
    </source>
</evidence>
<dbReference type="PANTHER" id="PTHR12677">
    <property type="entry name" value="GOLGI APPARATUS MEMBRANE PROTEIN TVP38-RELATED"/>
    <property type="match status" value="1"/>
</dbReference>
<keyword evidence="4 6" id="KW-1133">Transmembrane helix</keyword>
<evidence type="ECO:0000256" key="7">
    <source>
        <dbReference type="SAM" id="MobiDB-lite"/>
    </source>
</evidence>
<evidence type="ECO:0000313" key="10">
    <source>
        <dbReference type="Proteomes" id="UP000702544"/>
    </source>
</evidence>
<feature type="region of interest" description="Disordered" evidence="7">
    <location>
        <begin position="191"/>
        <end position="210"/>
    </location>
</feature>
<feature type="transmembrane region" description="Helical" evidence="6">
    <location>
        <begin position="47"/>
        <end position="69"/>
    </location>
</feature>
<comment type="subcellular location">
    <subcellularLocation>
        <location evidence="1 6">Cell membrane</location>
        <topology evidence="1 6">Multi-pass membrane protein</topology>
    </subcellularLocation>
</comment>
<feature type="compositionally biased region" description="Basic residues" evidence="7">
    <location>
        <begin position="201"/>
        <end position="210"/>
    </location>
</feature>
<dbReference type="AlphaFoldDB" id="A0AAE4Z6S9"/>
<dbReference type="GO" id="GO:0005886">
    <property type="term" value="C:plasma membrane"/>
    <property type="evidence" value="ECO:0007669"/>
    <property type="project" value="UniProtKB-SubCell"/>
</dbReference>
<evidence type="ECO:0000259" key="8">
    <source>
        <dbReference type="Pfam" id="PF09335"/>
    </source>
</evidence>
<dbReference type="Proteomes" id="UP000702544">
    <property type="component" value="Unassembled WGS sequence"/>
</dbReference>
<evidence type="ECO:0000313" key="9">
    <source>
        <dbReference type="EMBL" id="NIR73507.1"/>
    </source>
</evidence>
<sequence length="210" mass="22732">MIELIESIGYWVHDLGPWGYPAAVALMAGIALLPIPAEIPAAMNGMLFGPLFGVLITWTGGMVGAQLSFELARRFGRPFVCRVVPESAVDKVDGLVRAAGWPGLIIVRLIPAIAFTALNWGLGLTVCRRRTFFWTTAVGILPFTILFVWSGEGVARLYRRDPGLALGVSALALVALVAIAWYRRRAGLVSERNGAGGPPRPSRHRTWSDP</sequence>
<feature type="transmembrane region" description="Helical" evidence="6">
    <location>
        <begin position="163"/>
        <end position="182"/>
    </location>
</feature>
<keyword evidence="3 6" id="KW-0812">Transmembrane</keyword>
<accession>A0AAE4Z6S9</accession>
<evidence type="ECO:0000256" key="6">
    <source>
        <dbReference type="RuleBase" id="RU366058"/>
    </source>
</evidence>
<dbReference type="PANTHER" id="PTHR12677:SF59">
    <property type="entry name" value="GOLGI APPARATUS MEMBRANE PROTEIN TVP38-RELATED"/>
    <property type="match status" value="1"/>
</dbReference>
<name>A0AAE4Z6S9_9BACT</name>
<evidence type="ECO:0000256" key="1">
    <source>
        <dbReference type="ARBA" id="ARBA00004651"/>
    </source>
</evidence>
<feature type="transmembrane region" description="Helical" evidence="6">
    <location>
        <begin position="18"/>
        <end position="35"/>
    </location>
</feature>
<feature type="transmembrane region" description="Helical" evidence="6">
    <location>
        <begin position="99"/>
        <end position="120"/>
    </location>
</feature>
<comment type="caution">
    <text evidence="9">The sequence shown here is derived from an EMBL/GenBank/DDBJ whole genome shotgun (WGS) entry which is preliminary data.</text>
</comment>
<proteinExistence type="inferred from homology"/>
<reference evidence="9 10" key="1">
    <citation type="submission" date="2020-01" db="EMBL/GenBank/DDBJ databases">
        <title>Genomes assembled from Gulf of Kutch pelagic sediment metagenomes.</title>
        <authorList>
            <person name="Chandrashekar M."/>
            <person name="Mahajan M.S."/>
            <person name="Dave K.J."/>
            <person name="Vatsa P."/>
            <person name="Nathani N.M."/>
        </authorList>
    </citation>
    <scope>NUCLEOTIDE SEQUENCE [LARGE SCALE GENOMIC DNA]</scope>
    <source>
        <strain evidence="9">KS3-K002</strain>
    </source>
</reference>
<keyword evidence="5 6" id="KW-0472">Membrane</keyword>
<dbReference type="InterPro" id="IPR015414">
    <property type="entry name" value="TMEM64"/>
</dbReference>
<protein>
    <recommendedName>
        <fullName evidence="6">TVP38/TMEM64 family membrane protein</fullName>
    </recommendedName>
</protein>
<dbReference type="InterPro" id="IPR032816">
    <property type="entry name" value="VTT_dom"/>
</dbReference>
<comment type="similarity">
    <text evidence="6">Belongs to the TVP38/TMEM64 family.</text>
</comment>
<feature type="domain" description="VTT" evidence="8">
    <location>
        <begin position="35"/>
        <end position="152"/>
    </location>
</feature>
<keyword evidence="2 6" id="KW-1003">Cell membrane</keyword>
<organism evidence="9 10">
    <name type="scientific">Candidatus Kutchimonas denitrificans</name>
    <dbReference type="NCBI Taxonomy" id="3056748"/>
    <lineage>
        <taxon>Bacteria</taxon>
        <taxon>Pseudomonadati</taxon>
        <taxon>Gemmatimonadota</taxon>
        <taxon>Gemmatimonadia</taxon>
        <taxon>Candidatus Palauibacterales</taxon>
        <taxon>Candidatus Palauibacteraceae</taxon>
        <taxon>Candidatus Kutchimonas</taxon>
    </lineage>
</organism>
<evidence type="ECO:0000256" key="3">
    <source>
        <dbReference type="ARBA" id="ARBA00022692"/>
    </source>
</evidence>
<evidence type="ECO:0000256" key="2">
    <source>
        <dbReference type="ARBA" id="ARBA00022475"/>
    </source>
</evidence>
<evidence type="ECO:0000256" key="4">
    <source>
        <dbReference type="ARBA" id="ARBA00022989"/>
    </source>
</evidence>
<feature type="transmembrane region" description="Helical" evidence="6">
    <location>
        <begin position="132"/>
        <end position="151"/>
    </location>
</feature>
<gene>
    <name evidence="9" type="ORF">GWO12_00100</name>
</gene>